<dbReference type="AlphaFoldDB" id="A0A0D7B3N9"/>
<protein>
    <recommendedName>
        <fullName evidence="3">Geranylgeranyl pyrophosphate synthetase</fullName>
    </recommendedName>
</protein>
<dbReference type="EMBL" id="KN880619">
    <property type="protein sequence ID" value="KIY64784.1"/>
    <property type="molecule type" value="Genomic_DNA"/>
</dbReference>
<proteinExistence type="predicted"/>
<dbReference type="Proteomes" id="UP000054007">
    <property type="component" value="Unassembled WGS sequence"/>
</dbReference>
<dbReference type="STRING" id="1314674.A0A0D7B3N9"/>
<dbReference type="PANTHER" id="PTHR35179:SF2">
    <property type="entry name" value="START DOMAIN-CONTAINING PROTEIN"/>
    <property type="match status" value="1"/>
</dbReference>
<organism evidence="1 2">
    <name type="scientific">Cylindrobasidium torrendii FP15055 ss-10</name>
    <dbReference type="NCBI Taxonomy" id="1314674"/>
    <lineage>
        <taxon>Eukaryota</taxon>
        <taxon>Fungi</taxon>
        <taxon>Dikarya</taxon>
        <taxon>Basidiomycota</taxon>
        <taxon>Agaricomycotina</taxon>
        <taxon>Agaricomycetes</taxon>
        <taxon>Agaricomycetidae</taxon>
        <taxon>Agaricales</taxon>
        <taxon>Marasmiineae</taxon>
        <taxon>Physalacriaceae</taxon>
        <taxon>Cylindrobasidium</taxon>
    </lineage>
</organism>
<evidence type="ECO:0000313" key="2">
    <source>
        <dbReference type="Proteomes" id="UP000054007"/>
    </source>
</evidence>
<dbReference type="PANTHER" id="PTHR35179">
    <property type="entry name" value="PROTEIN CBG02620"/>
    <property type="match status" value="1"/>
</dbReference>
<evidence type="ECO:0008006" key="3">
    <source>
        <dbReference type="Google" id="ProtNLM"/>
    </source>
</evidence>
<sequence length="364" mass="40015">MAYYYSSYPSFLTTGLEAKLKSLTPPAHGAEAATVSDVVPVASYSWIEGQTPTIAVPSSPPIWKSSTSPSRVPQDRGLTYIDQNSKRMEGHGSSLLPIFIAVNKMDAAFDYSNVDIVSDRNNLRKLLRWVTGSVDKDFRIDVDIVGSTCLFTRCEEKTTEYVTEFRGFGHEYEKAATCVPEGSKGMTGHHRIITMDLGGLKVMMRFEVDACLSVRGSSSKSSSLARQSKVKVISTPEESVVEQSSLIELKTRVAHKELDWADVYPQLYLSQTAFLYLAKHTRGVFAPPEKYALTGSKLKAHTTRTENHIGKLRQALGQIIKCVVAHKSAGGGGLFSLVCKDGQLGLYKREGGTKLDEEIISKFA</sequence>
<name>A0A0D7B3N9_9AGAR</name>
<gene>
    <name evidence="1" type="ORF">CYLTODRAFT_357962</name>
</gene>
<keyword evidence="2" id="KW-1185">Reference proteome</keyword>
<reference evidence="1 2" key="1">
    <citation type="journal article" date="2015" name="Fungal Genet. Biol.">
        <title>Evolution of novel wood decay mechanisms in Agaricales revealed by the genome sequences of Fistulina hepatica and Cylindrobasidium torrendii.</title>
        <authorList>
            <person name="Floudas D."/>
            <person name="Held B.W."/>
            <person name="Riley R."/>
            <person name="Nagy L.G."/>
            <person name="Koehler G."/>
            <person name="Ransdell A.S."/>
            <person name="Younus H."/>
            <person name="Chow J."/>
            <person name="Chiniquy J."/>
            <person name="Lipzen A."/>
            <person name="Tritt A."/>
            <person name="Sun H."/>
            <person name="Haridas S."/>
            <person name="LaButti K."/>
            <person name="Ohm R.A."/>
            <person name="Kues U."/>
            <person name="Blanchette R.A."/>
            <person name="Grigoriev I.V."/>
            <person name="Minto R.E."/>
            <person name="Hibbett D.S."/>
        </authorList>
    </citation>
    <scope>NUCLEOTIDE SEQUENCE [LARGE SCALE GENOMIC DNA]</scope>
    <source>
        <strain evidence="1 2">FP15055 ss-10</strain>
    </source>
</reference>
<evidence type="ECO:0000313" key="1">
    <source>
        <dbReference type="EMBL" id="KIY64784.1"/>
    </source>
</evidence>
<accession>A0A0D7B3N9</accession>
<dbReference type="OrthoDB" id="420564at2759"/>